<dbReference type="EMBL" id="CP118224">
    <property type="protein sequence ID" value="WMC09842.1"/>
    <property type="molecule type" value="Genomic_DNA"/>
</dbReference>
<dbReference type="InterPro" id="IPR024445">
    <property type="entry name" value="Tnp_ISXO2-like"/>
</dbReference>
<evidence type="ECO:0000313" key="4">
    <source>
        <dbReference type="Proteomes" id="UP001223802"/>
    </source>
</evidence>
<name>A0AA50KLM3_9GAMM</name>
<dbReference type="Pfam" id="PF12760">
    <property type="entry name" value="Zn_ribbon_IS1595"/>
    <property type="match status" value="1"/>
</dbReference>
<dbReference type="PANTHER" id="PTHR33293:SF1">
    <property type="entry name" value="INSERTION ELEMENT IS1 1 PROTEIN INSB-RELATED"/>
    <property type="match status" value="1"/>
</dbReference>
<dbReference type="EMBL" id="CP118224">
    <property type="protein sequence ID" value="WMC09839.1"/>
    <property type="molecule type" value="Genomic_DNA"/>
</dbReference>
<gene>
    <name evidence="2" type="ORF">PU634_12030</name>
    <name evidence="3" type="ORF">PU634_12045</name>
</gene>
<sequence>MKSTDFAQLKCHLTELQPRQRHELLMLLQQPDSFPELIAWLEELTASHPTCPHCHDDTPYKWGSMNSRQRYRCRACKKTFTSLTGTPLSRLRMAERWLAYAERMMASMTLRNAAKQCQINLGTSFRWRHRFLQLVDYLKSSELGGIIEADETMIRESFKGKRKLSQRKPHRRGNDKKNVKWVKVMVLRDRNHNEADFVMKRFTLRKLERCLLPRLQPGAVLCSDGHLNYEALAAKHYLLHKPVNSSAGQRVREEIFHIQGVNAYHSRLKQWMMRFHGVATKYLHRYLGWFRWFEQTRKSDAQPIDFIWQCAIQPRFQQLKRT</sequence>
<dbReference type="Proteomes" id="UP001223802">
    <property type="component" value="Chromosome"/>
</dbReference>
<evidence type="ECO:0000313" key="2">
    <source>
        <dbReference type="EMBL" id="WMC09839.1"/>
    </source>
</evidence>
<dbReference type="SMART" id="SM01126">
    <property type="entry name" value="DDE_Tnp_IS1595"/>
    <property type="match status" value="1"/>
</dbReference>
<dbReference type="PANTHER" id="PTHR33293">
    <property type="entry name" value="INSERTION ELEMENT IS1 1 PROTEIN INSB-RELATED"/>
    <property type="match status" value="1"/>
</dbReference>
<organism evidence="2 4">
    <name type="scientific">Oceanimonas pelagia</name>
    <dbReference type="NCBI Taxonomy" id="3028314"/>
    <lineage>
        <taxon>Bacteria</taxon>
        <taxon>Pseudomonadati</taxon>
        <taxon>Pseudomonadota</taxon>
        <taxon>Gammaproteobacteria</taxon>
        <taxon>Aeromonadales</taxon>
        <taxon>Aeromonadaceae</taxon>
        <taxon>Oceanimonas</taxon>
    </lineage>
</organism>
<dbReference type="AlphaFoldDB" id="A0AA50KLM3"/>
<dbReference type="InterPro" id="IPR024442">
    <property type="entry name" value="Transposase_Zn_ribbon"/>
</dbReference>
<feature type="domain" description="ISXO2-like transposase" evidence="1">
    <location>
        <begin position="142"/>
        <end position="299"/>
    </location>
</feature>
<reference evidence="2 4" key="1">
    <citation type="submission" date="2023-02" db="EMBL/GenBank/DDBJ databases">
        <title>Complete genome sequence of a novel bacterium Oceanimonas sp. NTOU-MSR1 isolated from marine coast sediment.</title>
        <authorList>
            <person name="Yang H.-T."/>
            <person name="Chen Y.-L."/>
            <person name="Ho Y.-N."/>
        </authorList>
    </citation>
    <scope>NUCLEOTIDE SEQUENCE [LARGE SCALE GENOMIC DNA]</scope>
    <source>
        <strain evidence="2 4">NTOU-MSR1</strain>
    </source>
</reference>
<proteinExistence type="predicted"/>
<protein>
    <submittedName>
        <fullName evidence="2">IS1595 family transposase</fullName>
    </submittedName>
</protein>
<accession>A0AA50KLM3</accession>
<evidence type="ECO:0000259" key="1">
    <source>
        <dbReference type="SMART" id="SM01126"/>
    </source>
</evidence>
<dbReference type="KEGG" id="ope:PU634_12030"/>
<dbReference type="Pfam" id="PF12762">
    <property type="entry name" value="DDE_Tnp_IS1595"/>
    <property type="match status" value="1"/>
</dbReference>
<keyword evidence="4" id="KW-1185">Reference proteome</keyword>
<evidence type="ECO:0000313" key="3">
    <source>
        <dbReference type="EMBL" id="WMC09842.1"/>
    </source>
</evidence>
<dbReference type="NCBIfam" id="NF033547">
    <property type="entry name" value="transpos_IS1595"/>
    <property type="match status" value="1"/>
</dbReference>
<dbReference type="KEGG" id="ope:PU634_12045"/>
<dbReference type="InterPro" id="IPR051354">
    <property type="entry name" value="Transposase_27_IS1"/>
</dbReference>
<dbReference type="RefSeq" id="WP_306761056.1">
    <property type="nucleotide sequence ID" value="NZ_CP118224.1"/>
</dbReference>